<dbReference type="AlphaFoldDB" id="A0AAD5ABU7"/>
<dbReference type="SUPFAM" id="SSF48452">
    <property type="entry name" value="TPR-like"/>
    <property type="match status" value="1"/>
</dbReference>
<comment type="caution">
    <text evidence="1">The sequence shown here is derived from an EMBL/GenBank/DDBJ whole genome shotgun (WGS) entry which is preliminary data.</text>
</comment>
<organism evidence="1 2">
    <name type="scientific">Silurus asotus</name>
    <name type="common">Amur catfish</name>
    <name type="synonym">Parasilurus asotus</name>
    <dbReference type="NCBI Taxonomy" id="30991"/>
    <lineage>
        <taxon>Eukaryota</taxon>
        <taxon>Metazoa</taxon>
        <taxon>Chordata</taxon>
        <taxon>Craniata</taxon>
        <taxon>Vertebrata</taxon>
        <taxon>Euteleostomi</taxon>
        <taxon>Actinopterygii</taxon>
        <taxon>Neopterygii</taxon>
        <taxon>Teleostei</taxon>
        <taxon>Ostariophysi</taxon>
        <taxon>Siluriformes</taxon>
        <taxon>Siluridae</taxon>
        <taxon>Silurus</taxon>
    </lineage>
</organism>
<name>A0AAD5ABU7_SILAS</name>
<accession>A0AAD5ABU7</accession>
<proteinExistence type="predicted"/>
<dbReference type="Proteomes" id="UP001205998">
    <property type="component" value="Unassembled WGS sequence"/>
</dbReference>
<evidence type="ECO:0000313" key="1">
    <source>
        <dbReference type="EMBL" id="KAI5612969.1"/>
    </source>
</evidence>
<dbReference type="EMBL" id="MU563573">
    <property type="protein sequence ID" value="KAI5612969.1"/>
    <property type="molecule type" value="Genomic_DNA"/>
</dbReference>
<keyword evidence="2" id="KW-1185">Reference proteome</keyword>
<sequence>MMLKDMKRLPEAVELIEKASVMYVENGTSGTAGIALDRAGKLIEPVDLEKAVDLYQKAASVFE</sequence>
<evidence type="ECO:0000313" key="2">
    <source>
        <dbReference type="Proteomes" id="UP001205998"/>
    </source>
</evidence>
<reference evidence="1" key="1">
    <citation type="submission" date="2018-07" db="EMBL/GenBank/DDBJ databases">
        <title>Comparative genomics of catfishes provides insights into carnivory and benthic adaptation.</title>
        <authorList>
            <person name="Zhang Y."/>
            <person name="Wang D."/>
            <person name="Peng Z."/>
            <person name="Zheng S."/>
            <person name="Shao F."/>
            <person name="Tao W."/>
        </authorList>
    </citation>
    <scope>NUCLEOTIDE SEQUENCE</scope>
    <source>
        <strain evidence="1">Chongqing</strain>
    </source>
</reference>
<dbReference type="InterPro" id="IPR011990">
    <property type="entry name" value="TPR-like_helical_dom_sf"/>
</dbReference>
<gene>
    <name evidence="1" type="ORF">C0J50_11763</name>
</gene>
<feature type="non-terminal residue" evidence="1">
    <location>
        <position position="63"/>
    </location>
</feature>
<dbReference type="Gene3D" id="1.25.40.10">
    <property type="entry name" value="Tetratricopeptide repeat domain"/>
    <property type="match status" value="1"/>
</dbReference>
<protein>
    <submittedName>
        <fullName evidence="1">Gamma-soluble NSF attachment protein</fullName>
    </submittedName>
</protein>